<dbReference type="OrthoDB" id="21568at2"/>
<dbReference type="STRING" id="235985.SAMN05414137_10231"/>
<dbReference type="Proteomes" id="UP000183015">
    <property type="component" value="Unassembled WGS sequence"/>
</dbReference>
<dbReference type="Gene3D" id="3.90.79.10">
    <property type="entry name" value="Nucleoside Triphosphate Pyrophosphohydrolase"/>
    <property type="match status" value="1"/>
</dbReference>
<dbReference type="CDD" id="cd03674">
    <property type="entry name" value="NUDIX_Hydrolase"/>
    <property type="match status" value="1"/>
</dbReference>
<sequence length="226" mass="24878">MGITADHLRRTVTAYLATRPEQRDFVDPLIQLLDQGVDLTDRREWRGHATASAVVLNPDGLVLHIAHAASGKWLPAIGGHLEEEDASLTGAVLRELEEEVGLKPQDLVWLLDAPVHIDVFPIPGRETRGEPDHLHLDFCFLLTTGRTDFRLQADEVHATAWRPMDAQVDDRLREGVQRALVQLPVSSQPSEPAAAPGTRTGRCQCGTVAYTVTGPVRDSYLCFPDA</sequence>
<evidence type="ECO:0000313" key="3">
    <source>
        <dbReference type="Proteomes" id="UP000183015"/>
    </source>
</evidence>
<dbReference type="InterPro" id="IPR000086">
    <property type="entry name" value="NUDIX_hydrolase_dom"/>
</dbReference>
<dbReference type="PROSITE" id="PS51462">
    <property type="entry name" value="NUDIX"/>
    <property type="match status" value="1"/>
</dbReference>
<dbReference type="SUPFAM" id="SSF51316">
    <property type="entry name" value="Mss4-like"/>
    <property type="match status" value="1"/>
</dbReference>
<gene>
    <name evidence="2" type="ORF">SAMN05414137_10231</name>
</gene>
<feature type="domain" description="Nudix hydrolase" evidence="1">
    <location>
        <begin position="46"/>
        <end position="185"/>
    </location>
</feature>
<dbReference type="EMBL" id="FOAZ01000002">
    <property type="protein sequence ID" value="SEK43919.1"/>
    <property type="molecule type" value="Genomic_DNA"/>
</dbReference>
<protein>
    <submittedName>
        <fullName evidence="2">8-oxo-dGTP pyrophosphatase MutT, NUDIX family</fullName>
    </submittedName>
</protein>
<keyword evidence="3" id="KW-1185">Reference proteome</keyword>
<evidence type="ECO:0000313" key="2">
    <source>
        <dbReference type="EMBL" id="SEK43919.1"/>
    </source>
</evidence>
<name>A0A1H7H0V2_STRJI</name>
<dbReference type="Pfam" id="PF00293">
    <property type="entry name" value="NUDIX"/>
    <property type="match status" value="1"/>
</dbReference>
<organism evidence="2 3">
    <name type="scientific">Streptacidiphilus jiangxiensis</name>
    <dbReference type="NCBI Taxonomy" id="235985"/>
    <lineage>
        <taxon>Bacteria</taxon>
        <taxon>Bacillati</taxon>
        <taxon>Actinomycetota</taxon>
        <taxon>Actinomycetes</taxon>
        <taxon>Kitasatosporales</taxon>
        <taxon>Streptomycetaceae</taxon>
        <taxon>Streptacidiphilus</taxon>
    </lineage>
</organism>
<dbReference type="SUPFAM" id="SSF55811">
    <property type="entry name" value="Nudix"/>
    <property type="match status" value="1"/>
</dbReference>
<proteinExistence type="predicted"/>
<dbReference type="InterPro" id="IPR011057">
    <property type="entry name" value="Mss4-like_sf"/>
</dbReference>
<dbReference type="eggNOG" id="COG1051">
    <property type="taxonomic scope" value="Bacteria"/>
</dbReference>
<dbReference type="InterPro" id="IPR015797">
    <property type="entry name" value="NUDIX_hydrolase-like_dom_sf"/>
</dbReference>
<reference evidence="3" key="1">
    <citation type="submission" date="2016-10" db="EMBL/GenBank/DDBJ databases">
        <authorList>
            <person name="Varghese N."/>
        </authorList>
    </citation>
    <scope>NUCLEOTIDE SEQUENCE [LARGE SCALE GENOMIC DNA]</scope>
    <source>
        <strain evidence="3">DSM 45096 / BCRC 16803 / CGMCC 4.1857 / CIP 109030 / JCM 12277 / KCTC 19219 / NBRC 100920 / 33214</strain>
    </source>
</reference>
<dbReference type="RefSeq" id="WP_075003734.1">
    <property type="nucleotide sequence ID" value="NZ_FOAZ01000002.1"/>
</dbReference>
<evidence type="ECO:0000259" key="1">
    <source>
        <dbReference type="PROSITE" id="PS51462"/>
    </source>
</evidence>
<accession>A0A1H7H0V2</accession>
<dbReference type="AlphaFoldDB" id="A0A1H7H0V2"/>